<sequence>MEQVAKSPAAVQTTAVGAKQNVFPFEEVFPRPLAELIHALHCDLGFPFDFSATAILTAFAAAIGSTIQLKMKNLFTAIASLNCVLVGNPGTCKSHPIQRAFAPFELIRARRFAAYKKEMAEYRRRKAEGNPGPKPILRTPILNELTLEALYRSMEANPRGVAIVADEMNGFLENMNRYNTGSDAEAFNTIWSGLPQSINRASVDSRYIHRVAVSIIGTMQTAIMHKFFTRDKAGSGFSSRFLFTAPENLAMPHWSASEIDPALTEQYEKAILRLLDREMGKDADGIPQPTEIGFTPEALQRMLSWHNDEYRPRTQEEMGDTYADACCKLDTYALRFALILEVMRAALEEREPVAVGMDSVEGAIRLVEYFRQEAIKIHKLVYGKDIRISMTEQQRKAYDALPPSFRIAAVYELLEKKVGFSKDQVKKFLGKQRYFTRIVKGEYRKNYVEISE</sequence>
<dbReference type="Pfam" id="PF13148">
    <property type="entry name" value="DUF3987"/>
    <property type="match status" value="2"/>
</dbReference>
<evidence type="ECO:0000313" key="1">
    <source>
        <dbReference type="EMBL" id="BBL03756.1"/>
    </source>
</evidence>
<organism evidence="1 2">
    <name type="scientific">Alistipes communis</name>
    <dbReference type="NCBI Taxonomy" id="2585118"/>
    <lineage>
        <taxon>Bacteria</taxon>
        <taxon>Pseudomonadati</taxon>
        <taxon>Bacteroidota</taxon>
        <taxon>Bacteroidia</taxon>
        <taxon>Bacteroidales</taxon>
        <taxon>Rikenellaceae</taxon>
        <taxon>Alistipes</taxon>
    </lineage>
</organism>
<dbReference type="AlphaFoldDB" id="A0A4Y1WUA3"/>
<dbReference type="EMBL" id="AP019735">
    <property type="protein sequence ID" value="BBL03756.1"/>
    <property type="molecule type" value="Genomic_DNA"/>
</dbReference>
<dbReference type="RefSeq" id="WP_162502274.1">
    <property type="nucleotide sequence ID" value="NZ_AP019735.1"/>
</dbReference>
<accession>A0A4Y1WUA3</accession>
<evidence type="ECO:0008006" key="3">
    <source>
        <dbReference type="Google" id="ProtNLM"/>
    </source>
</evidence>
<dbReference type="GeneID" id="78341786"/>
<dbReference type="KEGG" id="acou:A5CBH24_10690"/>
<dbReference type="InterPro" id="IPR025048">
    <property type="entry name" value="DUF3987"/>
</dbReference>
<reference evidence="2" key="1">
    <citation type="submission" date="2019-06" db="EMBL/GenBank/DDBJ databases">
        <title>Alistipes onderdonkii subsp. vulgaris subsp. nov., Alistipes dispar sp. nov. and Alistipes communis sp. nov., isolated from human faeces, and creation of Alistipes onderdonkii subsp. onderdonkii subsp. nov.</title>
        <authorList>
            <person name="Sakamoto M."/>
            <person name="Ikeyama N."/>
            <person name="Ogata Y."/>
            <person name="Suda W."/>
            <person name="Iino T."/>
            <person name="Hattori M."/>
            <person name="Ohkuma M."/>
        </authorList>
    </citation>
    <scope>NUCLEOTIDE SEQUENCE [LARGE SCALE GENOMIC DNA]</scope>
    <source>
        <strain evidence="2">5CBH24</strain>
    </source>
</reference>
<gene>
    <name evidence="1" type="ORF">A5CBH24_10690</name>
</gene>
<name>A0A4Y1WUA3_9BACT</name>
<dbReference type="Proteomes" id="UP000318946">
    <property type="component" value="Chromosome"/>
</dbReference>
<protein>
    <recommendedName>
        <fullName evidence="3">DUF3987 domain-containing protein</fullName>
    </recommendedName>
</protein>
<keyword evidence="2" id="KW-1185">Reference proteome</keyword>
<evidence type="ECO:0000313" key="2">
    <source>
        <dbReference type="Proteomes" id="UP000318946"/>
    </source>
</evidence>
<proteinExistence type="predicted"/>